<evidence type="ECO:0000313" key="6">
    <source>
        <dbReference type="EMBL" id="RKD90101.1"/>
    </source>
</evidence>
<evidence type="ECO:0000256" key="4">
    <source>
        <dbReference type="ARBA" id="ARBA00023014"/>
    </source>
</evidence>
<gene>
    <name evidence="6" type="ORF">BC643_0437</name>
</gene>
<reference evidence="6 7" key="1">
    <citation type="submission" date="2018-09" db="EMBL/GenBank/DDBJ databases">
        <title>Genomic Encyclopedia of Archaeal and Bacterial Type Strains, Phase II (KMG-II): from individual species to whole genera.</title>
        <authorList>
            <person name="Goeker M."/>
        </authorList>
    </citation>
    <scope>NUCLEOTIDE SEQUENCE [LARGE SCALE GENOMIC DNA]</scope>
    <source>
        <strain evidence="6 7">DSM 27148</strain>
    </source>
</reference>
<dbReference type="Proteomes" id="UP000283387">
    <property type="component" value="Unassembled WGS sequence"/>
</dbReference>
<organism evidence="6 7">
    <name type="scientific">Mangrovibacterium diazotrophicum</name>
    <dbReference type="NCBI Taxonomy" id="1261403"/>
    <lineage>
        <taxon>Bacteria</taxon>
        <taxon>Pseudomonadati</taxon>
        <taxon>Bacteroidota</taxon>
        <taxon>Bacteroidia</taxon>
        <taxon>Marinilabiliales</taxon>
        <taxon>Prolixibacteraceae</taxon>
        <taxon>Mangrovibacterium</taxon>
    </lineage>
</organism>
<keyword evidence="4" id="KW-0411">Iron-sulfur</keyword>
<keyword evidence="1" id="KW-0001">2Fe-2S</keyword>
<dbReference type="InterPro" id="IPR017941">
    <property type="entry name" value="Rieske_2Fe-2S"/>
</dbReference>
<evidence type="ECO:0000256" key="1">
    <source>
        <dbReference type="ARBA" id="ARBA00022714"/>
    </source>
</evidence>
<evidence type="ECO:0000256" key="3">
    <source>
        <dbReference type="ARBA" id="ARBA00023004"/>
    </source>
</evidence>
<evidence type="ECO:0000313" key="7">
    <source>
        <dbReference type="Proteomes" id="UP000283387"/>
    </source>
</evidence>
<dbReference type="AlphaFoldDB" id="A0A419W3N5"/>
<dbReference type="Gene3D" id="2.102.10.10">
    <property type="entry name" value="Rieske [2Fe-2S] iron-sulphur domain"/>
    <property type="match status" value="1"/>
</dbReference>
<dbReference type="GO" id="GO:0046872">
    <property type="term" value="F:metal ion binding"/>
    <property type="evidence" value="ECO:0007669"/>
    <property type="project" value="UniProtKB-KW"/>
</dbReference>
<accession>A0A419W3N5</accession>
<dbReference type="GO" id="GO:0051537">
    <property type="term" value="F:2 iron, 2 sulfur cluster binding"/>
    <property type="evidence" value="ECO:0007669"/>
    <property type="project" value="UniProtKB-KW"/>
</dbReference>
<proteinExistence type="predicted"/>
<dbReference type="OrthoDB" id="165343at2"/>
<dbReference type="InterPro" id="IPR036922">
    <property type="entry name" value="Rieske_2Fe-2S_sf"/>
</dbReference>
<dbReference type="SUPFAM" id="SSF50022">
    <property type="entry name" value="ISP domain"/>
    <property type="match status" value="1"/>
</dbReference>
<feature type="domain" description="Rieske" evidence="5">
    <location>
        <begin position="47"/>
        <end position="141"/>
    </location>
</feature>
<dbReference type="PROSITE" id="PS51296">
    <property type="entry name" value="RIESKE"/>
    <property type="match status" value="1"/>
</dbReference>
<keyword evidence="3" id="KW-0408">Iron</keyword>
<comment type="caution">
    <text evidence="6">The sequence shown here is derived from an EMBL/GenBank/DDBJ whole genome shotgun (WGS) entry which is preliminary data.</text>
</comment>
<evidence type="ECO:0000256" key="2">
    <source>
        <dbReference type="ARBA" id="ARBA00022723"/>
    </source>
</evidence>
<dbReference type="CDD" id="cd03467">
    <property type="entry name" value="Rieske"/>
    <property type="match status" value="1"/>
</dbReference>
<keyword evidence="2" id="KW-0479">Metal-binding</keyword>
<sequence length="142" mass="15383">MKRREFVSKVAVGGSILFVSPFYLNSCSKGGDSATDSPDTGNTDPINIDLSKSEFSDLNTVGGYVYYDKYIIIRSGESAYHVLSKFCTHQGDWVEYLHSSNQIKCNLHGSMFTIAGVVLNGPATRNLAAYNVSVSGNILTIG</sequence>
<dbReference type="RefSeq" id="WP_120271531.1">
    <property type="nucleotide sequence ID" value="NZ_RAPN01000001.1"/>
</dbReference>
<evidence type="ECO:0000259" key="5">
    <source>
        <dbReference type="PROSITE" id="PS51296"/>
    </source>
</evidence>
<keyword evidence="7" id="KW-1185">Reference proteome</keyword>
<dbReference type="Pfam" id="PF00355">
    <property type="entry name" value="Rieske"/>
    <property type="match status" value="1"/>
</dbReference>
<dbReference type="EMBL" id="RAPN01000001">
    <property type="protein sequence ID" value="RKD90101.1"/>
    <property type="molecule type" value="Genomic_DNA"/>
</dbReference>
<name>A0A419W3N5_9BACT</name>
<protein>
    <submittedName>
        <fullName evidence="6">Rieske-like 2Fe-2S protein</fullName>
    </submittedName>
</protein>